<name>A0A915EMZ3_9BILA</name>
<organism evidence="2 3">
    <name type="scientific">Ditylenchus dipsaci</name>
    <dbReference type="NCBI Taxonomy" id="166011"/>
    <lineage>
        <taxon>Eukaryota</taxon>
        <taxon>Metazoa</taxon>
        <taxon>Ecdysozoa</taxon>
        <taxon>Nematoda</taxon>
        <taxon>Chromadorea</taxon>
        <taxon>Rhabditida</taxon>
        <taxon>Tylenchina</taxon>
        <taxon>Tylenchomorpha</taxon>
        <taxon>Sphaerularioidea</taxon>
        <taxon>Anguinidae</taxon>
        <taxon>Anguininae</taxon>
        <taxon>Ditylenchus</taxon>
    </lineage>
</organism>
<evidence type="ECO:0000256" key="1">
    <source>
        <dbReference type="ARBA" id="ARBA00022898"/>
    </source>
</evidence>
<reference evidence="3" key="1">
    <citation type="submission" date="2022-11" db="UniProtKB">
        <authorList>
            <consortium name="WormBaseParasite"/>
        </authorList>
    </citation>
    <scope>IDENTIFICATION</scope>
</reference>
<dbReference type="InterPro" id="IPR015421">
    <property type="entry name" value="PyrdxlP-dep_Trfase_major"/>
</dbReference>
<accession>A0A915EMZ3</accession>
<dbReference type="PANTHER" id="PTHR14084">
    <property type="entry name" value="KYNURENINASE"/>
    <property type="match status" value="1"/>
</dbReference>
<dbReference type="WBParaSite" id="jg8539">
    <property type="protein sequence ID" value="jg8539"/>
    <property type="gene ID" value="jg8539"/>
</dbReference>
<sequence length="113" mass="13037">MPKCTEELMQEQFKKWSQMVLFGHFSSPVPWAHVMSTALRVFANWCQSQEIAMMECLTVNIHLLLTAFYKQPPKTQNIVRGQSIPSDHYAIESQIRLHGLDTAESMICLKPKE</sequence>
<dbReference type="Gene3D" id="3.40.640.10">
    <property type="entry name" value="Type I PLP-dependent aspartate aminotransferase-like (Major domain)"/>
    <property type="match status" value="1"/>
</dbReference>
<dbReference type="GO" id="GO:0030170">
    <property type="term" value="F:pyridoxal phosphate binding"/>
    <property type="evidence" value="ECO:0007669"/>
    <property type="project" value="InterPro"/>
</dbReference>
<proteinExistence type="predicted"/>
<keyword evidence="2" id="KW-1185">Reference proteome</keyword>
<evidence type="ECO:0000313" key="3">
    <source>
        <dbReference type="WBParaSite" id="jg8539"/>
    </source>
</evidence>
<dbReference type="GO" id="GO:0019441">
    <property type="term" value="P:L-tryptophan catabolic process to kynurenine"/>
    <property type="evidence" value="ECO:0007669"/>
    <property type="project" value="TreeGrafter"/>
</dbReference>
<dbReference type="GO" id="GO:0005737">
    <property type="term" value="C:cytoplasm"/>
    <property type="evidence" value="ECO:0007669"/>
    <property type="project" value="InterPro"/>
</dbReference>
<dbReference type="PANTHER" id="PTHR14084:SF0">
    <property type="entry name" value="KYNURENINASE"/>
    <property type="match status" value="1"/>
</dbReference>
<keyword evidence="1" id="KW-0663">Pyridoxal phosphate</keyword>
<dbReference type="InterPro" id="IPR010111">
    <property type="entry name" value="Kynureninase"/>
</dbReference>
<protein>
    <submittedName>
        <fullName evidence="3">Uncharacterized protein</fullName>
    </submittedName>
</protein>
<evidence type="ECO:0000313" key="2">
    <source>
        <dbReference type="Proteomes" id="UP000887574"/>
    </source>
</evidence>
<dbReference type="AlphaFoldDB" id="A0A915EMZ3"/>
<dbReference type="GO" id="GO:0030429">
    <property type="term" value="F:kynureninase activity"/>
    <property type="evidence" value="ECO:0007669"/>
    <property type="project" value="InterPro"/>
</dbReference>
<dbReference type="Proteomes" id="UP000887574">
    <property type="component" value="Unplaced"/>
</dbReference>
<dbReference type="GO" id="GO:0009435">
    <property type="term" value="P:NAD+ biosynthetic process"/>
    <property type="evidence" value="ECO:0007669"/>
    <property type="project" value="InterPro"/>
</dbReference>
<dbReference type="GO" id="GO:0043420">
    <property type="term" value="P:anthranilate metabolic process"/>
    <property type="evidence" value="ECO:0007669"/>
    <property type="project" value="TreeGrafter"/>
</dbReference>